<feature type="domain" description="HTH APSES-type" evidence="5">
    <location>
        <begin position="186"/>
        <end position="297"/>
    </location>
</feature>
<sequence length="568" mass="62397">MPQVGKDAIDTIETAVEEPLEDADEVIAAILQFNYFFSNFFSHLVGICSRNWCLLSPYFPFSWLVGAFVSRSRKHSPRHYTPCFLGIQLNLHRADYQHAKIGIILEPQRPNLLRSKHRKIDNTTILPVMSERSLPPKRNYLMTEEIPPYSDLVGRRRLGQTQLTAKMVGNNDGVDESNLGVFDYAHLRAPLPKGIVSGIFKSSPSSYFLMRRSSDGYISATGMFKATFPYAQASEEEAERAFIKSLPTTSLEETAGNMWIPPEQAIDLAKEYGITPWVTALLDQADIVVSSTSDTAPKSIRAPPKFDRFKKVYEPAPAATLNGGPSLAPPAPSSLPRSTRSRRSASPTKVTRSPRKRSTRTSSRAPSETPVNAPVPTETHAEVKPRKLKRSEKVEQVIEEATGEVAPAEPVAPATPAAVPVAEQFNFKAPVESEIVDEDSKMTVSVSQDTLVEDGVETEHTEVAVQMPLTTGPPDAEETAKMIAMAKEQVEKATQDIADSAAKGKRKVDEVEVDDQDKKAGEGTVEPQAKRTKTDIELRKEQVKKRALFGITATLAVGALLPYVMGAL</sequence>
<feature type="compositionally biased region" description="Basic and acidic residues" evidence="4">
    <location>
        <begin position="379"/>
        <end position="391"/>
    </location>
</feature>
<keyword evidence="3" id="KW-0183">Conidiation</keyword>
<dbReference type="GO" id="GO:0003677">
    <property type="term" value="F:DNA binding"/>
    <property type="evidence" value="ECO:0007669"/>
    <property type="project" value="InterPro"/>
</dbReference>
<reference evidence="6" key="1">
    <citation type="submission" date="2022-07" db="EMBL/GenBank/DDBJ databases">
        <title>Draft genome sequence of Zalerion maritima ATCC 34329, a (micro)plastics degrading marine fungus.</title>
        <authorList>
            <person name="Paco A."/>
            <person name="Goncalves M.F.M."/>
            <person name="Rocha-Santos T.A.P."/>
            <person name="Alves A."/>
        </authorList>
    </citation>
    <scope>NUCLEOTIDE SEQUENCE</scope>
    <source>
        <strain evidence="6">ATCC 34329</strain>
    </source>
</reference>
<evidence type="ECO:0000256" key="2">
    <source>
        <dbReference type="ARBA" id="ARBA00022969"/>
    </source>
</evidence>
<dbReference type="InterPro" id="IPR003163">
    <property type="entry name" value="Tscrpt_reg_HTH_APSES-type"/>
</dbReference>
<name>A0AAD5RKM6_9PEZI</name>
<gene>
    <name evidence="6" type="ORF">MKZ38_005840</name>
</gene>
<evidence type="ECO:0000256" key="1">
    <source>
        <dbReference type="ARBA" id="ARBA00004123"/>
    </source>
</evidence>
<dbReference type="Proteomes" id="UP001201980">
    <property type="component" value="Unassembled WGS sequence"/>
</dbReference>
<dbReference type="InterPro" id="IPR036887">
    <property type="entry name" value="HTH_APSES_sf"/>
</dbReference>
<comment type="caution">
    <text evidence="6">The sequence shown here is derived from an EMBL/GenBank/DDBJ whole genome shotgun (WGS) entry which is preliminary data.</text>
</comment>
<dbReference type="EMBL" id="JAKWBI020000351">
    <property type="protein sequence ID" value="KAJ2896147.1"/>
    <property type="molecule type" value="Genomic_DNA"/>
</dbReference>
<dbReference type="InterPro" id="IPR018004">
    <property type="entry name" value="KilA/APSES_HTH"/>
</dbReference>
<evidence type="ECO:0000256" key="3">
    <source>
        <dbReference type="ARBA" id="ARBA00023321"/>
    </source>
</evidence>
<dbReference type="GO" id="GO:1990862">
    <property type="term" value="C:nuclear membrane complex Bqt3-Bqt4"/>
    <property type="evidence" value="ECO:0007669"/>
    <property type="project" value="InterPro"/>
</dbReference>
<dbReference type="GO" id="GO:0070197">
    <property type="term" value="P:meiotic attachment of telomere to nuclear envelope"/>
    <property type="evidence" value="ECO:0007669"/>
    <property type="project" value="InterPro"/>
</dbReference>
<dbReference type="GO" id="GO:0048315">
    <property type="term" value="P:conidium formation"/>
    <property type="evidence" value="ECO:0007669"/>
    <property type="project" value="UniProtKB-KW"/>
</dbReference>
<proteinExistence type="predicted"/>
<comment type="subcellular location">
    <subcellularLocation>
        <location evidence="1">Nucleus</location>
    </subcellularLocation>
</comment>
<dbReference type="PROSITE" id="PS51299">
    <property type="entry name" value="HTH_APSES"/>
    <property type="match status" value="1"/>
</dbReference>
<dbReference type="PANTHER" id="PTHR38044:SF1">
    <property type="entry name" value="BOUQUET FORMATION PROTEIN 4"/>
    <property type="match status" value="1"/>
</dbReference>
<feature type="compositionally biased region" description="Low complexity" evidence="4">
    <location>
        <begin position="360"/>
        <end position="370"/>
    </location>
</feature>
<protein>
    <recommendedName>
        <fullName evidence="5">HTH APSES-type domain-containing protein</fullName>
    </recommendedName>
</protein>
<evidence type="ECO:0000313" key="6">
    <source>
        <dbReference type="EMBL" id="KAJ2896147.1"/>
    </source>
</evidence>
<organism evidence="6 7">
    <name type="scientific">Zalerion maritima</name>
    <dbReference type="NCBI Taxonomy" id="339359"/>
    <lineage>
        <taxon>Eukaryota</taxon>
        <taxon>Fungi</taxon>
        <taxon>Dikarya</taxon>
        <taxon>Ascomycota</taxon>
        <taxon>Pezizomycotina</taxon>
        <taxon>Sordariomycetes</taxon>
        <taxon>Lulworthiomycetidae</taxon>
        <taxon>Lulworthiales</taxon>
        <taxon>Lulworthiaceae</taxon>
        <taxon>Zalerion</taxon>
    </lineage>
</organism>
<dbReference type="Gene3D" id="3.10.260.10">
    <property type="entry name" value="Transcription regulator HTH, APSES-type DNA-binding domain"/>
    <property type="match status" value="1"/>
</dbReference>
<dbReference type="AlphaFoldDB" id="A0AAD5RKM6"/>
<dbReference type="GO" id="GO:0044820">
    <property type="term" value="P:mitotic telomere tethering at nuclear periphery"/>
    <property type="evidence" value="ECO:0007669"/>
    <property type="project" value="TreeGrafter"/>
</dbReference>
<accession>A0AAD5RKM6</accession>
<evidence type="ECO:0000313" key="7">
    <source>
        <dbReference type="Proteomes" id="UP001201980"/>
    </source>
</evidence>
<feature type="region of interest" description="Disordered" evidence="4">
    <location>
        <begin position="317"/>
        <end position="391"/>
    </location>
</feature>
<keyword evidence="2" id="KW-0749">Sporulation</keyword>
<keyword evidence="7" id="KW-1185">Reference proteome</keyword>
<evidence type="ECO:0000259" key="5">
    <source>
        <dbReference type="PROSITE" id="PS51299"/>
    </source>
</evidence>
<dbReference type="SMART" id="SM01252">
    <property type="entry name" value="KilA-N"/>
    <property type="match status" value="1"/>
</dbReference>
<dbReference type="GO" id="GO:0030435">
    <property type="term" value="P:sporulation resulting in formation of a cellular spore"/>
    <property type="evidence" value="ECO:0007669"/>
    <property type="project" value="UniProtKB-KW"/>
</dbReference>
<feature type="compositionally biased region" description="Low complexity" evidence="4">
    <location>
        <begin position="334"/>
        <end position="351"/>
    </location>
</feature>
<feature type="region of interest" description="Disordered" evidence="4">
    <location>
        <begin position="499"/>
        <end position="535"/>
    </location>
</feature>
<dbReference type="InterPro" id="IPR037548">
    <property type="entry name" value="Bqt4"/>
</dbReference>
<dbReference type="PANTHER" id="PTHR38044">
    <property type="entry name" value="BOUQUET FORMATION PROTEIN 4"/>
    <property type="match status" value="1"/>
</dbReference>
<evidence type="ECO:0000256" key="4">
    <source>
        <dbReference type="SAM" id="MobiDB-lite"/>
    </source>
</evidence>
<dbReference type="SUPFAM" id="SSF54616">
    <property type="entry name" value="DNA-binding domain of Mlu1-box binding protein MBP1"/>
    <property type="match status" value="1"/>
</dbReference>